<proteinExistence type="predicted"/>
<keyword evidence="2" id="KW-1185">Reference proteome</keyword>
<evidence type="ECO:0000313" key="2">
    <source>
        <dbReference type="Proteomes" id="UP000737402"/>
    </source>
</evidence>
<dbReference type="RefSeq" id="WP_204414843.1">
    <property type="nucleotide sequence ID" value="NZ_JAFBED010000003.1"/>
</dbReference>
<name>A0ABS2NYB9_9BACI</name>
<comment type="caution">
    <text evidence="1">The sequence shown here is derived from an EMBL/GenBank/DDBJ whole genome shotgun (WGS) entry which is preliminary data.</text>
</comment>
<gene>
    <name evidence="1" type="ORF">JOC95_001516</name>
</gene>
<evidence type="ECO:0000313" key="1">
    <source>
        <dbReference type="EMBL" id="MBM7619664.1"/>
    </source>
</evidence>
<accession>A0ABS2NYB9</accession>
<organism evidence="1 2">
    <name type="scientific">Sutcliffiella tianshenii</name>
    <dbReference type="NCBI Taxonomy" id="1463404"/>
    <lineage>
        <taxon>Bacteria</taxon>
        <taxon>Bacillati</taxon>
        <taxon>Bacillota</taxon>
        <taxon>Bacilli</taxon>
        <taxon>Bacillales</taxon>
        <taxon>Bacillaceae</taxon>
        <taxon>Sutcliffiella</taxon>
    </lineage>
</organism>
<sequence>MKTPALFYKINKNNVTTSDYIRWSHHFLENNISSPSLSILSSFSNRENIFEVEAYFKRALDELVIEGPCFSECVRGYIGFLAGEIMKADSHAHIFALAREIFLIVATELDYPDDLMEWYKISEMIDRLQYDEESMDVVEEDVLFIIREEAKRSSGYL</sequence>
<dbReference type="Proteomes" id="UP000737402">
    <property type="component" value="Unassembled WGS sequence"/>
</dbReference>
<dbReference type="EMBL" id="JAFBED010000003">
    <property type="protein sequence ID" value="MBM7619664.1"/>
    <property type="molecule type" value="Genomic_DNA"/>
</dbReference>
<reference evidence="1 2" key="1">
    <citation type="submission" date="2021-01" db="EMBL/GenBank/DDBJ databases">
        <title>Genomic Encyclopedia of Type Strains, Phase IV (KMG-IV): sequencing the most valuable type-strain genomes for metagenomic binning, comparative biology and taxonomic classification.</title>
        <authorList>
            <person name="Goeker M."/>
        </authorList>
    </citation>
    <scope>NUCLEOTIDE SEQUENCE [LARGE SCALE GENOMIC DNA]</scope>
    <source>
        <strain evidence="1 2">DSM 25879</strain>
    </source>
</reference>
<protein>
    <submittedName>
        <fullName evidence="1">Uncharacterized protein</fullName>
    </submittedName>
</protein>